<name>W2TIS3_NECAM</name>
<protein>
    <submittedName>
        <fullName evidence="1">Uncharacterized protein</fullName>
    </submittedName>
</protein>
<reference evidence="2" key="1">
    <citation type="journal article" date="2014" name="Nat. Genet.">
        <title>Genome of the human hookworm Necator americanus.</title>
        <authorList>
            <person name="Tang Y.T."/>
            <person name="Gao X."/>
            <person name="Rosa B.A."/>
            <person name="Abubucker S."/>
            <person name="Hallsworth-Pepin K."/>
            <person name="Martin J."/>
            <person name="Tyagi R."/>
            <person name="Heizer E."/>
            <person name="Zhang X."/>
            <person name="Bhonagiri-Palsikar V."/>
            <person name="Minx P."/>
            <person name="Warren W.C."/>
            <person name="Wang Q."/>
            <person name="Zhan B."/>
            <person name="Hotez P.J."/>
            <person name="Sternberg P.W."/>
            <person name="Dougall A."/>
            <person name="Gaze S.T."/>
            <person name="Mulvenna J."/>
            <person name="Sotillo J."/>
            <person name="Ranganathan S."/>
            <person name="Rabelo E.M."/>
            <person name="Wilson R.K."/>
            <person name="Felgner P.L."/>
            <person name="Bethony J."/>
            <person name="Hawdon J.M."/>
            <person name="Gasser R.B."/>
            <person name="Loukas A."/>
            <person name="Mitreva M."/>
        </authorList>
    </citation>
    <scope>NUCLEOTIDE SEQUENCE [LARGE SCALE GENOMIC DNA]</scope>
</reference>
<dbReference type="GO" id="GO:0034244">
    <property type="term" value="P:negative regulation of transcription elongation by RNA polymerase II"/>
    <property type="evidence" value="ECO:0007669"/>
    <property type="project" value="TreeGrafter"/>
</dbReference>
<keyword evidence="2" id="KW-1185">Reference proteome</keyword>
<dbReference type="GeneID" id="25348353"/>
<dbReference type="Proteomes" id="UP000053676">
    <property type="component" value="Unassembled WGS sequence"/>
</dbReference>
<dbReference type="AlphaFoldDB" id="W2TIS3"/>
<gene>
    <name evidence="1" type="ORF">NECAME_08323</name>
</gene>
<evidence type="ECO:0000313" key="1">
    <source>
        <dbReference type="EMBL" id="ETN81698.1"/>
    </source>
</evidence>
<accession>W2TIS3</accession>
<dbReference type="OrthoDB" id="5548359at2759"/>
<dbReference type="CTD" id="25348353"/>
<proteinExistence type="predicted"/>
<dbReference type="Pfam" id="PF06209">
    <property type="entry name" value="COBRA1"/>
    <property type="match status" value="1"/>
</dbReference>
<sequence length="209" mass="24325">MKMGSRWDTLPPALQLLNLHKIKRHDLYEQAVMDISDDVVARIRALGENGSSESIKKLEEQLENFFDMFPPPQFRPIVLENVQQLPKIPENCLDTIMDDKDLYNACQLTEPSNANFSTLETTRARRQWSEIEDLIRFCGSHEDLFKPKASYMRVLLCYNWRCDGGLIESGPCHNFAWGLEACRTSIWKATKRRDCDTCWTCFQSLRTRV</sequence>
<dbReference type="STRING" id="51031.W2TIS3"/>
<dbReference type="PANTHER" id="PTHR13503:SF3">
    <property type="entry name" value="NEGATIVE ELONGATION FACTOR B"/>
    <property type="match status" value="1"/>
</dbReference>
<organism evidence="1 2">
    <name type="scientific">Necator americanus</name>
    <name type="common">Human hookworm</name>
    <dbReference type="NCBI Taxonomy" id="51031"/>
    <lineage>
        <taxon>Eukaryota</taxon>
        <taxon>Metazoa</taxon>
        <taxon>Ecdysozoa</taxon>
        <taxon>Nematoda</taxon>
        <taxon>Chromadorea</taxon>
        <taxon>Rhabditida</taxon>
        <taxon>Rhabditina</taxon>
        <taxon>Rhabditomorpha</taxon>
        <taxon>Strongyloidea</taxon>
        <taxon>Ancylostomatidae</taxon>
        <taxon>Bunostominae</taxon>
        <taxon>Necator</taxon>
    </lineage>
</organism>
<dbReference type="GO" id="GO:0032021">
    <property type="term" value="C:NELF complex"/>
    <property type="evidence" value="ECO:0007669"/>
    <property type="project" value="TreeGrafter"/>
</dbReference>
<dbReference type="InterPro" id="IPR010405">
    <property type="entry name" value="COBRA1"/>
</dbReference>
<dbReference type="EMBL" id="KI658646">
    <property type="protein sequence ID" value="ETN81698.1"/>
    <property type="molecule type" value="Genomic_DNA"/>
</dbReference>
<dbReference type="PANTHER" id="PTHR13503">
    <property type="entry name" value="NEGATIVE ELONGATION FACTOR COMPLEX MEMBER B"/>
    <property type="match status" value="1"/>
</dbReference>
<dbReference type="KEGG" id="nai:NECAME_08323"/>
<evidence type="ECO:0000313" key="2">
    <source>
        <dbReference type="Proteomes" id="UP000053676"/>
    </source>
</evidence>